<name>A0A133PQV0_9FIRM</name>
<evidence type="ECO:0000256" key="14">
    <source>
        <dbReference type="ARBA" id="ARBA00031427"/>
    </source>
</evidence>
<dbReference type="FunFam" id="3.40.50.1100:FF:000005">
    <property type="entry name" value="Threonine dehydratase catabolic"/>
    <property type="match status" value="1"/>
</dbReference>
<organism evidence="16">
    <name type="scientific">Peptoniphilus harei</name>
    <dbReference type="NCBI Taxonomy" id="54005"/>
    <lineage>
        <taxon>Bacteria</taxon>
        <taxon>Bacillati</taxon>
        <taxon>Bacillota</taxon>
        <taxon>Tissierellia</taxon>
        <taxon>Tissierellales</taxon>
        <taxon>Peptoniphilaceae</taxon>
        <taxon>Peptoniphilus</taxon>
    </lineage>
</organism>
<dbReference type="FunFam" id="3.40.50.1100:FF:000007">
    <property type="entry name" value="L-threonine dehydratase catabolic TdcB"/>
    <property type="match status" value="1"/>
</dbReference>
<evidence type="ECO:0000256" key="2">
    <source>
        <dbReference type="ARBA" id="ARBA00001933"/>
    </source>
</evidence>
<dbReference type="PATRIC" id="fig|54005.3.peg.605"/>
<dbReference type="GO" id="GO:0006565">
    <property type="term" value="P:L-serine catabolic process"/>
    <property type="evidence" value="ECO:0007669"/>
    <property type="project" value="TreeGrafter"/>
</dbReference>
<comment type="function">
    <text evidence="13">Catalyzes the anaerobic formation of alpha-ketobutyrate and ammonia from threonine in a two-step reaction. The first step involved a dehydration of threonine and a production of enamine intermediates (aminocrotonate), which tautomerizes to its imine form (iminobutyrate). Both intermediates are unstable and short-lived. The second step is the nonenzymatic hydrolysis of the enamine/imine intermediates to form 2-ketobutyrate and free ammonia. In the low water environment of the cell, the second step is accelerated by RidA.</text>
</comment>
<protein>
    <recommendedName>
        <fullName evidence="8">L-threonine dehydratase catabolic TdcB</fullName>
        <ecNumber evidence="7">4.3.1.19</ecNumber>
    </recommendedName>
    <alternativeName>
        <fullName evidence="14">Threonine deaminase</fullName>
    </alternativeName>
</protein>
<evidence type="ECO:0000256" key="12">
    <source>
        <dbReference type="ARBA" id="ARBA00023239"/>
    </source>
</evidence>
<dbReference type="Pfam" id="PF00291">
    <property type="entry name" value="PALP"/>
    <property type="match status" value="1"/>
</dbReference>
<gene>
    <name evidence="16" type="ORF">HMPREF3229_00614</name>
</gene>
<dbReference type="InterPro" id="IPR001926">
    <property type="entry name" value="TrpB-like_PALP"/>
</dbReference>
<evidence type="ECO:0000256" key="10">
    <source>
        <dbReference type="ARBA" id="ARBA00022624"/>
    </source>
</evidence>
<evidence type="ECO:0000256" key="13">
    <source>
        <dbReference type="ARBA" id="ARBA00025527"/>
    </source>
</evidence>
<dbReference type="AlphaFoldDB" id="A0A133PQV0"/>
<reference evidence="16 17" key="1">
    <citation type="submission" date="2016-01" db="EMBL/GenBank/DDBJ databases">
        <authorList>
            <person name="Oliw E.H."/>
        </authorList>
    </citation>
    <scope>NUCLEOTIDE SEQUENCE [LARGE SCALE GENOMIC DNA]</scope>
    <source>
        <strain evidence="16 17">CMW7756A</strain>
    </source>
</reference>
<comment type="pathway">
    <text evidence="3">Amino-acid biosynthesis; L-isoleucine biosynthesis; 2-oxobutanoate from L-threonine: step 1/1.</text>
</comment>
<dbReference type="GO" id="GO:0004794">
    <property type="term" value="F:threonine deaminase activity"/>
    <property type="evidence" value="ECO:0007669"/>
    <property type="project" value="UniProtKB-EC"/>
</dbReference>
<evidence type="ECO:0000256" key="3">
    <source>
        <dbReference type="ARBA" id="ARBA00004810"/>
    </source>
</evidence>
<comment type="subunit">
    <text evidence="6">In the native structure, TdcB is in a dimeric form, whereas in the TdcB-AMP complex, it exists in a tetrameric form (dimer of dimers).</text>
</comment>
<keyword evidence="11" id="KW-0663">Pyridoxal phosphate</keyword>
<keyword evidence="10" id="KW-0100">Branched-chain amino acid biosynthesis</keyword>
<accession>A0A133PQV0</accession>
<dbReference type="GO" id="GO:0030170">
    <property type="term" value="F:pyridoxal phosphate binding"/>
    <property type="evidence" value="ECO:0007669"/>
    <property type="project" value="InterPro"/>
</dbReference>
<dbReference type="UniPathway" id="UPA00047">
    <property type="reaction ID" value="UER00054"/>
</dbReference>
<keyword evidence="10" id="KW-0412">Isoleucine biosynthesis</keyword>
<feature type="domain" description="ACT" evidence="15">
    <location>
        <begin position="322"/>
        <end position="400"/>
    </location>
</feature>
<keyword evidence="10" id="KW-0028">Amino-acid biosynthesis</keyword>
<dbReference type="Gene3D" id="3.30.70.260">
    <property type="match status" value="1"/>
</dbReference>
<dbReference type="NCBIfam" id="TIGR01127">
    <property type="entry name" value="ilvA_1Cterm"/>
    <property type="match status" value="1"/>
</dbReference>
<evidence type="ECO:0000256" key="11">
    <source>
        <dbReference type="ARBA" id="ARBA00022898"/>
    </source>
</evidence>
<dbReference type="InterPro" id="IPR045865">
    <property type="entry name" value="ACT-like_dom_sf"/>
</dbReference>
<evidence type="ECO:0000256" key="1">
    <source>
        <dbReference type="ARBA" id="ARBA00001274"/>
    </source>
</evidence>
<dbReference type="EC" id="4.3.1.19" evidence="7"/>
<evidence type="ECO:0000256" key="4">
    <source>
        <dbReference type="ARBA" id="ARBA00004958"/>
    </source>
</evidence>
<dbReference type="Gene3D" id="3.40.50.1100">
    <property type="match status" value="2"/>
</dbReference>
<dbReference type="PANTHER" id="PTHR48078">
    <property type="entry name" value="THREONINE DEHYDRATASE, MITOCHONDRIAL-RELATED"/>
    <property type="match status" value="1"/>
</dbReference>
<proteinExistence type="inferred from homology"/>
<evidence type="ECO:0000256" key="6">
    <source>
        <dbReference type="ARBA" id="ARBA00011447"/>
    </source>
</evidence>
<dbReference type="PANTHER" id="PTHR48078:SF6">
    <property type="entry name" value="L-THREONINE DEHYDRATASE CATABOLIC TDCB"/>
    <property type="match status" value="1"/>
</dbReference>
<dbReference type="RefSeq" id="WP_060799850.1">
    <property type="nucleotide sequence ID" value="NZ_KQ957096.1"/>
</dbReference>
<keyword evidence="9" id="KW-0021">Allosteric enzyme</keyword>
<evidence type="ECO:0000256" key="9">
    <source>
        <dbReference type="ARBA" id="ARBA00022533"/>
    </source>
</evidence>
<keyword evidence="12 16" id="KW-0456">Lyase</keyword>
<dbReference type="InterPro" id="IPR050147">
    <property type="entry name" value="Ser/Thr_Dehydratase"/>
</dbReference>
<dbReference type="GO" id="GO:0070689">
    <property type="term" value="P:L-threonine catabolic process to propionate"/>
    <property type="evidence" value="ECO:0007669"/>
    <property type="project" value="UniProtKB-UniPathway"/>
</dbReference>
<dbReference type="CDD" id="cd04886">
    <property type="entry name" value="ACT_ThrD-II-like"/>
    <property type="match status" value="1"/>
</dbReference>
<evidence type="ECO:0000313" key="16">
    <source>
        <dbReference type="EMBL" id="KXA31016.1"/>
    </source>
</evidence>
<dbReference type="EMBL" id="LRQE01000021">
    <property type="protein sequence ID" value="KXA31016.1"/>
    <property type="molecule type" value="Genomic_DNA"/>
</dbReference>
<dbReference type="InterPro" id="IPR000634">
    <property type="entry name" value="Ser/Thr_deHydtase_PyrdxlP-BS"/>
</dbReference>
<dbReference type="SUPFAM" id="SSF55021">
    <property type="entry name" value="ACT-like"/>
    <property type="match status" value="1"/>
</dbReference>
<evidence type="ECO:0000256" key="7">
    <source>
        <dbReference type="ARBA" id="ARBA00012096"/>
    </source>
</evidence>
<dbReference type="PROSITE" id="PS00165">
    <property type="entry name" value="DEHYDRATASE_SER_THR"/>
    <property type="match status" value="1"/>
</dbReference>
<dbReference type="GO" id="GO:0003941">
    <property type="term" value="F:L-serine ammonia-lyase activity"/>
    <property type="evidence" value="ECO:0007669"/>
    <property type="project" value="TreeGrafter"/>
</dbReference>
<dbReference type="InterPro" id="IPR044561">
    <property type="entry name" value="ACT_ThrD-II-like"/>
</dbReference>
<comment type="catalytic activity">
    <reaction evidence="1">
        <text>L-threonine = 2-oxobutanoate + NH4(+)</text>
        <dbReference type="Rhea" id="RHEA:22108"/>
        <dbReference type="ChEBI" id="CHEBI:16763"/>
        <dbReference type="ChEBI" id="CHEBI:28938"/>
        <dbReference type="ChEBI" id="CHEBI:57926"/>
        <dbReference type="EC" id="4.3.1.19"/>
    </reaction>
</comment>
<dbReference type="InterPro" id="IPR002912">
    <property type="entry name" value="ACT_dom"/>
</dbReference>
<comment type="cofactor">
    <cofactor evidence="2">
        <name>pyridoxal 5'-phosphate</name>
        <dbReference type="ChEBI" id="CHEBI:597326"/>
    </cofactor>
</comment>
<dbReference type="InterPro" id="IPR036052">
    <property type="entry name" value="TrpB-like_PALP_sf"/>
</dbReference>
<dbReference type="UniPathway" id="UPA00052">
    <property type="reaction ID" value="UER00507"/>
</dbReference>
<evidence type="ECO:0000256" key="8">
    <source>
        <dbReference type="ARBA" id="ARBA00022248"/>
    </source>
</evidence>
<dbReference type="InterPro" id="IPR005789">
    <property type="entry name" value="Thr_deHydtase_catblc"/>
</dbReference>
<comment type="similarity">
    <text evidence="5">Belongs to the serine/threonine dehydratase family.</text>
</comment>
<sequence>MDVKEVYEARERLRGHIKETPVVYAPNLGEDIYLKVEVLQDTGSFKLRGAYNKIATLSDEEAERGVVACSAGNHAQGVAKSASERGIKSVICMPYHAPLSKVKATRNYGAEVELVKDSFDDAAAFAKKLSEEEGYTFIAPFDDEKIIAGQGTVGLEILEELPDAEIIVVPIGGGGLISGVALAAKSIKPDIKIIGVQTKISPSMYESVKEGKILTVKGGSTIADGIAVKTPGEITYEMVKEYVDDIVLVTEGEISSAILTLLEDNKIITEGAAASTVAALMYRKFNHNGKKVCCVLSGGNIDVTRVSKVIEKGLYKTNRRMELRIKLDDQPGQLTKISGLLEEQGANIVQIYQNVDLVGETIDSMIVSIIIDTKDKNHQDEILTALNQNSYVYKARYNDSQF</sequence>
<dbReference type="CDD" id="cd01562">
    <property type="entry name" value="Thr-dehyd"/>
    <property type="match status" value="1"/>
</dbReference>
<dbReference type="Pfam" id="PF01842">
    <property type="entry name" value="ACT"/>
    <property type="match status" value="1"/>
</dbReference>
<comment type="caution">
    <text evidence="16">The sequence shown here is derived from an EMBL/GenBank/DDBJ whole genome shotgun (WGS) entry which is preliminary data.</text>
</comment>
<evidence type="ECO:0000313" key="17">
    <source>
        <dbReference type="Proteomes" id="UP000070174"/>
    </source>
</evidence>
<dbReference type="SUPFAM" id="SSF53686">
    <property type="entry name" value="Tryptophan synthase beta subunit-like PLP-dependent enzymes"/>
    <property type="match status" value="1"/>
</dbReference>
<dbReference type="GO" id="GO:0009097">
    <property type="term" value="P:isoleucine biosynthetic process"/>
    <property type="evidence" value="ECO:0007669"/>
    <property type="project" value="UniProtKB-UniPathway"/>
</dbReference>
<comment type="pathway">
    <text evidence="4">Amino-acid degradation; L-threonine degradation via propanoate pathway; propanoate from L-threonine: step 1/4.</text>
</comment>
<evidence type="ECO:0000259" key="15">
    <source>
        <dbReference type="PROSITE" id="PS51671"/>
    </source>
</evidence>
<dbReference type="PROSITE" id="PS51671">
    <property type="entry name" value="ACT"/>
    <property type="match status" value="1"/>
</dbReference>
<evidence type="ECO:0000256" key="5">
    <source>
        <dbReference type="ARBA" id="ARBA00010869"/>
    </source>
</evidence>
<dbReference type="Proteomes" id="UP000070174">
    <property type="component" value="Unassembled WGS sequence"/>
</dbReference>